<comment type="caution">
    <text evidence="1">The sequence shown here is derived from an EMBL/GenBank/DDBJ whole genome shotgun (WGS) entry which is preliminary data.</text>
</comment>
<name>A0A0L8BUF6_ENSAD</name>
<dbReference type="OrthoDB" id="8417191at2"/>
<accession>A0A0L8BUF6</accession>
<dbReference type="AlphaFoldDB" id="A0A0L8BUF6"/>
<organism evidence="1 2">
    <name type="scientific">Ensifer adhaerens</name>
    <name type="common">Sinorhizobium morelense</name>
    <dbReference type="NCBI Taxonomy" id="106592"/>
    <lineage>
        <taxon>Bacteria</taxon>
        <taxon>Pseudomonadati</taxon>
        <taxon>Pseudomonadota</taxon>
        <taxon>Alphaproteobacteria</taxon>
        <taxon>Hyphomicrobiales</taxon>
        <taxon>Rhizobiaceae</taxon>
        <taxon>Sinorhizobium/Ensifer group</taxon>
        <taxon>Ensifer</taxon>
    </lineage>
</organism>
<dbReference type="PATRIC" id="fig|106592.7.peg.7344"/>
<dbReference type="EMBL" id="LGAP01000008">
    <property type="protein sequence ID" value="KOF18213.1"/>
    <property type="molecule type" value="Genomic_DNA"/>
</dbReference>
<evidence type="ECO:0000313" key="1">
    <source>
        <dbReference type="EMBL" id="KOF18213.1"/>
    </source>
</evidence>
<proteinExistence type="predicted"/>
<protein>
    <submittedName>
        <fullName evidence="1">Uncharacterized protein</fullName>
    </submittedName>
</protein>
<dbReference type="RefSeq" id="WP_053249659.1">
    <property type="nucleotide sequence ID" value="NZ_LGAP01000008.1"/>
</dbReference>
<evidence type="ECO:0000313" key="2">
    <source>
        <dbReference type="Proteomes" id="UP000037425"/>
    </source>
</evidence>
<reference evidence="2" key="1">
    <citation type="submission" date="2015-07" db="EMBL/GenBank/DDBJ databases">
        <title>Whole genome sequence of an Ensifer adhaerens strain isolated from a cave pool in the Wind Cave National Park.</title>
        <authorList>
            <person name="Eng W.W.H."/>
            <person name="Gan H.M."/>
            <person name="Barton H.A."/>
            <person name="Savka M.A."/>
        </authorList>
    </citation>
    <scope>NUCLEOTIDE SEQUENCE [LARGE SCALE GENOMIC DNA]</scope>
    <source>
        <strain evidence="2">SD006</strain>
    </source>
</reference>
<sequence>MPIETLNPEVWKLVGTLNGEWRTNGGKDFGWGTVKTSSQTLTANALLSVYKLMHGDQNLTRDYYLVAGDVYHGIQGSPSNPSSNWVSVGFYANHMNLRIETTSAQARLLTFGPNSTIEQATISFSIGGELSAEYSSEGPKAGASLSANVGVSFTASEVSFAARPESRSIEWHTSLPHVGWVSAGMPANPGRPSYAGYIWNPAVIIEVPQGAVPNLKGRFEVDFEYNWTRGIRKRSFTPGIDLVYKSLVKTGADEAQQEQPLPTILETLRSLAAATGRDGKTDTFLMALERSRVIDAFGDSNLDQIVIAPTNIAIQEYFDKHPQTALEAVSPANQSWLDAWIAERVISTPPNSIEAAKLSASVKGIAGMAGEWFECADGLLLVTDIYEVVPGLRSALQNLFSKAA</sequence>
<dbReference type="Proteomes" id="UP000037425">
    <property type="component" value="Unassembled WGS sequence"/>
</dbReference>
<gene>
    <name evidence="1" type="ORF">AC244_15290</name>
</gene>